<feature type="domain" description="PNPLA" evidence="5">
    <location>
        <begin position="27"/>
        <end position="227"/>
    </location>
</feature>
<keyword evidence="2 4" id="KW-0442">Lipid degradation</keyword>
<organism evidence="6 7">
    <name type="scientific">Bosea caraganae</name>
    <dbReference type="NCBI Taxonomy" id="2763117"/>
    <lineage>
        <taxon>Bacteria</taxon>
        <taxon>Pseudomonadati</taxon>
        <taxon>Pseudomonadota</taxon>
        <taxon>Alphaproteobacteria</taxon>
        <taxon>Hyphomicrobiales</taxon>
        <taxon>Boseaceae</taxon>
        <taxon>Bosea</taxon>
    </lineage>
</organism>
<dbReference type="PROSITE" id="PS51635">
    <property type="entry name" value="PNPLA"/>
    <property type="match status" value="1"/>
</dbReference>
<gene>
    <name evidence="6" type="ORF">DWE98_06055</name>
</gene>
<accession>A0A370LA17</accession>
<dbReference type="EMBL" id="QQTP01000002">
    <property type="protein sequence ID" value="RDJ28153.1"/>
    <property type="molecule type" value="Genomic_DNA"/>
</dbReference>
<protein>
    <submittedName>
        <fullName evidence="6">Patatin-like phospholipase family protein</fullName>
    </submittedName>
</protein>
<name>A0A370LA17_9HYPH</name>
<evidence type="ECO:0000313" key="6">
    <source>
        <dbReference type="EMBL" id="RDJ28153.1"/>
    </source>
</evidence>
<keyword evidence="3 4" id="KW-0443">Lipid metabolism</keyword>
<evidence type="ECO:0000313" key="7">
    <source>
        <dbReference type="Proteomes" id="UP000255207"/>
    </source>
</evidence>
<reference evidence="7" key="1">
    <citation type="submission" date="2018-07" db="EMBL/GenBank/DDBJ databases">
        <authorList>
            <person name="Safronova V.I."/>
            <person name="Chirak E.R."/>
            <person name="Sazanova A.L."/>
        </authorList>
    </citation>
    <scope>NUCLEOTIDE SEQUENCE [LARGE SCALE GENOMIC DNA]</scope>
    <source>
        <strain evidence="7">RCAM04685</strain>
    </source>
</reference>
<dbReference type="OrthoDB" id="9807112at2"/>
<evidence type="ECO:0000256" key="3">
    <source>
        <dbReference type="ARBA" id="ARBA00023098"/>
    </source>
</evidence>
<evidence type="ECO:0000256" key="2">
    <source>
        <dbReference type="ARBA" id="ARBA00022963"/>
    </source>
</evidence>
<sequence length="357" mass="39058">MTGRRSRRGARTVAGLAGPKAEKRVSLALQGGGAHGAFTWGVLDAILEDGRLAIEALSGTSAGAMNAVVLSEGWIDGGADGARTALETFWRRISVDGKYGGSERSLIDTMLGAWGGSNVPPGLLWLEMFSKVASPYDVNPLNINPLRGVIADLIDFDKVRACQAVKLFIAATNVRTGKIKVFNGDELSPDHLMASACLPMLFQAVEIGGEAYWDGGYMGNPALFPLFYETHCDDVMLVQINPLQRKELPTNARAIQDRLNEITFNASLLRELRAIDFVNRLIDAGKLPTDEYKRVLMHRIDGGPPLAEMTSSTRMNAEWDFLLRLRDMGRHAAKRWLKRNYDAIGVQGTLDLKEAIS</sequence>
<evidence type="ECO:0000256" key="4">
    <source>
        <dbReference type="PROSITE-ProRule" id="PRU01161"/>
    </source>
</evidence>
<feature type="short sequence motif" description="GXGXXG" evidence="4">
    <location>
        <begin position="31"/>
        <end position="36"/>
    </location>
</feature>
<evidence type="ECO:0000256" key="1">
    <source>
        <dbReference type="ARBA" id="ARBA00022801"/>
    </source>
</evidence>
<dbReference type="Proteomes" id="UP000255207">
    <property type="component" value="Unassembled WGS sequence"/>
</dbReference>
<feature type="short sequence motif" description="GXSXG" evidence="4">
    <location>
        <begin position="59"/>
        <end position="63"/>
    </location>
</feature>
<evidence type="ECO:0000259" key="5">
    <source>
        <dbReference type="PROSITE" id="PS51635"/>
    </source>
</evidence>
<dbReference type="InterPro" id="IPR002641">
    <property type="entry name" value="PNPLA_dom"/>
</dbReference>
<dbReference type="GO" id="GO:0016787">
    <property type="term" value="F:hydrolase activity"/>
    <property type="evidence" value="ECO:0007669"/>
    <property type="project" value="UniProtKB-UniRule"/>
</dbReference>
<dbReference type="InterPro" id="IPR016035">
    <property type="entry name" value="Acyl_Trfase/lysoPLipase"/>
</dbReference>
<dbReference type="RefSeq" id="WP_114828278.1">
    <property type="nucleotide sequence ID" value="NZ_QQTO01000037.1"/>
</dbReference>
<keyword evidence="1 4" id="KW-0378">Hydrolase</keyword>
<dbReference type="SUPFAM" id="SSF52151">
    <property type="entry name" value="FabD/lysophospholipase-like"/>
    <property type="match status" value="1"/>
</dbReference>
<dbReference type="GO" id="GO:0016042">
    <property type="term" value="P:lipid catabolic process"/>
    <property type="evidence" value="ECO:0007669"/>
    <property type="project" value="UniProtKB-UniRule"/>
</dbReference>
<dbReference type="AlphaFoldDB" id="A0A370LA17"/>
<dbReference type="PANTHER" id="PTHR14226">
    <property type="entry name" value="NEUROPATHY TARGET ESTERASE/SWISS CHEESE D.MELANOGASTER"/>
    <property type="match status" value="1"/>
</dbReference>
<dbReference type="InterPro" id="IPR050301">
    <property type="entry name" value="NTE"/>
</dbReference>
<proteinExistence type="predicted"/>
<dbReference type="Pfam" id="PF01734">
    <property type="entry name" value="Patatin"/>
    <property type="match status" value="1"/>
</dbReference>
<feature type="active site" description="Nucleophile" evidence="4">
    <location>
        <position position="61"/>
    </location>
</feature>
<feature type="active site" description="Proton acceptor" evidence="4">
    <location>
        <position position="214"/>
    </location>
</feature>
<dbReference type="PANTHER" id="PTHR14226:SF78">
    <property type="entry name" value="SLR0060 PROTEIN"/>
    <property type="match status" value="1"/>
</dbReference>
<dbReference type="Gene3D" id="3.40.1090.10">
    <property type="entry name" value="Cytosolic phospholipase A2 catalytic domain"/>
    <property type="match status" value="2"/>
</dbReference>
<comment type="caution">
    <text evidence="6">The sequence shown here is derived from an EMBL/GenBank/DDBJ whole genome shotgun (WGS) entry which is preliminary data.</text>
</comment>
<keyword evidence="7" id="KW-1185">Reference proteome</keyword>
<feature type="short sequence motif" description="DGA/G" evidence="4">
    <location>
        <begin position="214"/>
        <end position="216"/>
    </location>
</feature>